<evidence type="ECO:0000313" key="3">
    <source>
        <dbReference type="EMBL" id="MBU2691496.1"/>
    </source>
</evidence>
<organism evidence="3 4">
    <name type="scientific">Eiseniibacteriota bacterium</name>
    <dbReference type="NCBI Taxonomy" id="2212470"/>
    <lineage>
        <taxon>Bacteria</taxon>
        <taxon>Candidatus Eiseniibacteriota</taxon>
    </lineage>
</organism>
<proteinExistence type="predicted"/>
<dbReference type="Pfam" id="PF01578">
    <property type="entry name" value="Cytochrom_C_asm"/>
    <property type="match status" value="1"/>
</dbReference>
<name>A0A948W7C7_UNCEI</name>
<dbReference type="InterPro" id="IPR052372">
    <property type="entry name" value="YpjD/HemX"/>
</dbReference>
<dbReference type="PANTHER" id="PTHR38034">
    <property type="entry name" value="INNER MEMBRANE PROTEIN YPJD"/>
    <property type="match status" value="1"/>
</dbReference>
<evidence type="ECO:0000313" key="4">
    <source>
        <dbReference type="Proteomes" id="UP000777784"/>
    </source>
</evidence>
<dbReference type="EMBL" id="JAHJDP010000065">
    <property type="protein sequence ID" value="MBU2691496.1"/>
    <property type="molecule type" value="Genomic_DNA"/>
</dbReference>
<dbReference type="GO" id="GO:0017004">
    <property type="term" value="P:cytochrome complex assembly"/>
    <property type="evidence" value="ECO:0007669"/>
    <property type="project" value="InterPro"/>
</dbReference>
<feature type="transmembrane region" description="Helical" evidence="1">
    <location>
        <begin position="226"/>
        <end position="246"/>
    </location>
</feature>
<comment type="caution">
    <text evidence="3">The sequence shown here is derived from an EMBL/GenBank/DDBJ whole genome shotgun (WGS) entry which is preliminary data.</text>
</comment>
<dbReference type="GO" id="GO:0020037">
    <property type="term" value="F:heme binding"/>
    <property type="evidence" value="ECO:0007669"/>
    <property type="project" value="InterPro"/>
</dbReference>
<keyword evidence="1" id="KW-1133">Transmembrane helix</keyword>
<feature type="transmembrane region" description="Helical" evidence="1">
    <location>
        <begin position="129"/>
        <end position="155"/>
    </location>
</feature>
<keyword evidence="1" id="KW-0472">Membrane</keyword>
<keyword evidence="1" id="KW-0812">Transmembrane</keyword>
<dbReference type="InterPro" id="IPR002541">
    <property type="entry name" value="Cyt_c_assembly"/>
</dbReference>
<feature type="transmembrane region" description="Helical" evidence="1">
    <location>
        <begin position="6"/>
        <end position="28"/>
    </location>
</feature>
<evidence type="ECO:0000259" key="2">
    <source>
        <dbReference type="Pfam" id="PF01578"/>
    </source>
</evidence>
<feature type="transmembrane region" description="Helical" evidence="1">
    <location>
        <begin position="253"/>
        <end position="275"/>
    </location>
</feature>
<dbReference type="PANTHER" id="PTHR38034:SF1">
    <property type="entry name" value="INNER MEMBRANE PROTEIN YPJD"/>
    <property type="match status" value="1"/>
</dbReference>
<sequence>MPILLSLTRVLLPISYLVLWASYLWDFCRNEPVPLRWRRGLSGATILIHLAAIINRTMVYHRIPMGTPLEFCSLLALSILVIYIIIEERLKVRETGILILGLAFLLEFISSAFMYGQSPINPLLRKPGFVGHVILVLLSYTALCIGFLYAVLYLVQARQLASRNFGLLFRRLPPLEKLERMSMGAYKLGVPLLFGSLILGYLWMHSISGQVDKETASTISAMDPKIIGSWLVFICYSVCLIGYQFLGWRGRRMNIFTIAAFLIMVFVIALIHHFFPSFHNFRFRG</sequence>
<feature type="transmembrane region" description="Helical" evidence="1">
    <location>
        <begin position="65"/>
        <end position="85"/>
    </location>
</feature>
<protein>
    <submittedName>
        <fullName evidence="3">Cytochrome c biogenesis protein CcsA</fullName>
    </submittedName>
</protein>
<feature type="transmembrane region" description="Helical" evidence="1">
    <location>
        <begin position="40"/>
        <end position="59"/>
    </location>
</feature>
<reference evidence="3" key="1">
    <citation type="submission" date="2021-05" db="EMBL/GenBank/DDBJ databases">
        <title>Energy efficiency and biological interactions define the core microbiome of deep oligotrophic groundwater.</title>
        <authorList>
            <person name="Mehrshad M."/>
            <person name="Lopez-Fernandez M."/>
            <person name="Bell E."/>
            <person name="Bernier-Latmani R."/>
            <person name="Bertilsson S."/>
            <person name="Dopson M."/>
        </authorList>
    </citation>
    <scope>NUCLEOTIDE SEQUENCE</scope>
    <source>
        <strain evidence="3">Modern_marine.mb.64</strain>
    </source>
</reference>
<feature type="transmembrane region" description="Helical" evidence="1">
    <location>
        <begin position="185"/>
        <end position="206"/>
    </location>
</feature>
<feature type="domain" description="Cytochrome c assembly protein" evidence="2">
    <location>
        <begin position="70"/>
        <end position="266"/>
    </location>
</feature>
<dbReference type="Proteomes" id="UP000777784">
    <property type="component" value="Unassembled WGS sequence"/>
</dbReference>
<accession>A0A948W7C7</accession>
<evidence type="ECO:0000256" key="1">
    <source>
        <dbReference type="SAM" id="Phobius"/>
    </source>
</evidence>
<feature type="transmembrane region" description="Helical" evidence="1">
    <location>
        <begin position="97"/>
        <end position="117"/>
    </location>
</feature>
<dbReference type="AlphaFoldDB" id="A0A948W7C7"/>
<gene>
    <name evidence="3" type="primary">ccsA</name>
    <name evidence="3" type="ORF">KJ970_11265</name>
</gene>